<gene>
    <name evidence="1" type="ORF">NDU88_011989</name>
</gene>
<evidence type="ECO:0000313" key="2">
    <source>
        <dbReference type="Proteomes" id="UP001066276"/>
    </source>
</evidence>
<sequence length="131" mass="14827">MDAEVHMTFLCCWVSVKYGMAEPGGAEIRERPCARRKRPRMTLSLAFAGRIVGWPTSIETPHWAAEDLEQPCVRGWCRRVTPSLHGTPGNVVSQQECRSSWVEALVLQQVVAIRRFVEHFCGQTAIVFIDE</sequence>
<dbReference type="Proteomes" id="UP001066276">
    <property type="component" value="Chromosome 5"/>
</dbReference>
<protein>
    <submittedName>
        <fullName evidence="1">Uncharacterized protein</fullName>
    </submittedName>
</protein>
<accession>A0AAV7S5W9</accession>
<keyword evidence="2" id="KW-1185">Reference proteome</keyword>
<comment type="caution">
    <text evidence="1">The sequence shown here is derived from an EMBL/GenBank/DDBJ whole genome shotgun (WGS) entry which is preliminary data.</text>
</comment>
<dbReference type="EMBL" id="JANPWB010000009">
    <property type="protein sequence ID" value="KAJ1159322.1"/>
    <property type="molecule type" value="Genomic_DNA"/>
</dbReference>
<name>A0AAV7S5W9_PLEWA</name>
<organism evidence="1 2">
    <name type="scientific">Pleurodeles waltl</name>
    <name type="common">Iberian ribbed newt</name>
    <dbReference type="NCBI Taxonomy" id="8319"/>
    <lineage>
        <taxon>Eukaryota</taxon>
        <taxon>Metazoa</taxon>
        <taxon>Chordata</taxon>
        <taxon>Craniata</taxon>
        <taxon>Vertebrata</taxon>
        <taxon>Euteleostomi</taxon>
        <taxon>Amphibia</taxon>
        <taxon>Batrachia</taxon>
        <taxon>Caudata</taxon>
        <taxon>Salamandroidea</taxon>
        <taxon>Salamandridae</taxon>
        <taxon>Pleurodelinae</taxon>
        <taxon>Pleurodeles</taxon>
    </lineage>
</organism>
<proteinExistence type="predicted"/>
<dbReference type="AlphaFoldDB" id="A0AAV7S5W9"/>
<reference evidence="1" key="1">
    <citation type="journal article" date="2022" name="bioRxiv">
        <title>Sequencing and chromosome-scale assembly of the giantPleurodeles waltlgenome.</title>
        <authorList>
            <person name="Brown T."/>
            <person name="Elewa A."/>
            <person name="Iarovenko S."/>
            <person name="Subramanian E."/>
            <person name="Araus A.J."/>
            <person name="Petzold A."/>
            <person name="Susuki M."/>
            <person name="Suzuki K.-i.T."/>
            <person name="Hayashi T."/>
            <person name="Toyoda A."/>
            <person name="Oliveira C."/>
            <person name="Osipova E."/>
            <person name="Leigh N.D."/>
            <person name="Simon A."/>
            <person name="Yun M.H."/>
        </authorList>
    </citation>
    <scope>NUCLEOTIDE SEQUENCE</scope>
    <source>
        <strain evidence="1">20211129_DDA</strain>
        <tissue evidence="1">Liver</tissue>
    </source>
</reference>
<evidence type="ECO:0000313" key="1">
    <source>
        <dbReference type="EMBL" id="KAJ1159322.1"/>
    </source>
</evidence>